<name>A0A221WAL3_9PSEU</name>
<dbReference type="InterPro" id="IPR009061">
    <property type="entry name" value="DNA-bd_dom_put_sf"/>
</dbReference>
<dbReference type="CDD" id="cd01106">
    <property type="entry name" value="HTH_TipAL-Mta"/>
    <property type="match status" value="1"/>
</dbReference>
<dbReference type="Gene3D" id="1.10.1660.10">
    <property type="match status" value="1"/>
</dbReference>
<dbReference type="GO" id="GO:0003677">
    <property type="term" value="F:DNA binding"/>
    <property type="evidence" value="ECO:0007669"/>
    <property type="project" value="UniProtKB-KW"/>
</dbReference>
<dbReference type="SUPFAM" id="SSF46955">
    <property type="entry name" value="Putative DNA-binding domain"/>
    <property type="match status" value="1"/>
</dbReference>
<proteinExistence type="predicted"/>
<dbReference type="Proteomes" id="UP000204221">
    <property type="component" value="Chromosome"/>
</dbReference>
<reference evidence="2 3" key="1">
    <citation type="submission" date="2017-07" db="EMBL/GenBank/DDBJ databases">
        <title>Complete genome sequence of Actinoalloteichus hoggarensis DSM 45943, type strain of Actinoalloteichus hoggarensis.</title>
        <authorList>
            <person name="Ruckert C."/>
            <person name="Nouioui I."/>
            <person name="Willmese J."/>
            <person name="van Wezel G."/>
            <person name="Klenk H.-P."/>
            <person name="Kalinowski J."/>
            <person name="Zotchev S.B."/>
        </authorList>
    </citation>
    <scope>NUCLEOTIDE SEQUENCE [LARGE SCALE GENOMIC DNA]</scope>
    <source>
        <strain evidence="2 3">DSM 45943</strain>
    </source>
</reference>
<keyword evidence="1" id="KW-0238">DNA-binding</keyword>
<evidence type="ECO:0000313" key="3">
    <source>
        <dbReference type="Proteomes" id="UP000204221"/>
    </source>
</evidence>
<dbReference type="Pfam" id="PF13411">
    <property type="entry name" value="MerR_1"/>
    <property type="match status" value="1"/>
</dbReference>
<dbReference type="SMART" id="SM00422">
    <property type="entry name" value="HTH_MERR"/>
    <property type="match status" value="1"/>
</dbReference>
<evidence type="ECO:0000313" key="2">
    <source>
        <dbReference type="EMBL" id="ASO23012.1"/>
    </source>
</evidence>
<organism evidence="2 3">
    <name type="scientific">Actinoalloteichus hoggarensis</name>
    <dbReference type="NCBI Taxonomy" id="1470176"/>
    <lineage>
        <taxon>Bacteria</taxon>
        <taxon>Bacillati</taxon>
        <taxon>Actinomycetota</taxon>
        <taxon>Actinomycetes</taxon>
        <taxon>Pseudonocardiales</taxon>
        <taxon>Pseudonocardiaceae</taxon>
        <taxon>Actinoalloteichus</taxon>
    </lineage>
</organism>
<dbReference type="KEGG" id="ahg:AHOG_27070"/>
<dbReference type="GO" id="GO:0003700">
    <property type="term" value="F:DNA-binding transcription factor activity"/>
    <property type="evidence" value="ECO:0007669"/>
    <property type="project" value="InterPro"/>
</dbReference>
<protein>
    <submittedName>
        <fullName evidence="2">HTH-type transcriptional activator TipA</fullName>
    </submittedName>
</protein>
<dbReference type="RefSeq" id="WP_093943854.1">
    <property type="nucleotide sequence ID" value="NZ_CP022521.1"/>
</dbReference>
<dbReference type="EMBL" id="CP022521">
    <property type="protein sequence ID" value="ASO23012.1"/>
    <property type="molecule type" value="Genomic_DNA"/>
</dbReference>
<dbReference type="PANTHER" id="PTHR30204:SF93">
    <property type="entry name" value="HTH MERR-TYPE DOMAIN-CONTAINING PROTEIN"/>
    <property type="match status" value="1"/>
</dbReference>
<sequence>MMFTIGRLSEIAGVSVRTIRHYHQIGLLAEPARDGHGHRRYGSAELIMVLRVRRLVEIGFALREIADLLDAPPEVLRGSLDELDAELASRQEHLAARRAALARFRELDHDPRLPESVARAQAMMRDWGMPPAVVEAERDAVLLATAMLRPATGPGALAGSDTTGDPSEAAGSVEPPQVRALFDDVYTSLIGVDGGRLSRRLYQEMDAVRDLPADHPRVDALLETSIEFLTTHTALLRRLRAEHWQASVAFSEATVTTLFEDFLRSMPPAHLRLVRTLGRFLDEQDAAEPDADST</sequence>
<accession>A0A221WAL3</accession>
<dbReference type="PROSITE" id="PS50937">
    <property type="entry name" value="HTH_MERR_2"/>
    <property type="match status" value="1"/>
</dbReference>
<dbReference type="InterPro" id="IPR000551">
    <property type="entry name" value="MerR-type_HTH_dom"/>
</dbReference>
<dbReference type="PRINTS" id="PR00040">
    <property type="entry name" value="HTHMERR"/>
</dbReference>
<evidence type="ECO:0000256" key="1">
    <source>
        <dbReference type="ARBA" id="ARBA00023125"/>
    </source>
</evidence>
<keyword evidence="3" id="KW-1185">Reference proteome</keyword>
<dbReference type="OrthoDB" id="4569196at2"/>
<gene>
    <name evidence="2" type="primary">tipA2</name>
    <name evidence="2" type="ORF">AHOG_27070</name>
</gene>
<dbReference type="AlphaFoldDB" id="A0A221WAL3"/>
<dbReference type="PANTHER" id="PTHR30204">
    <property type="entry name" value="REDOX-CYCLING DRUG-SENSING TRANSCRIPTIONAL ACTIVATOR SOXR"/>
    <property type="match status" value="1"/>
</dbReference>
<dbReference type="InterPro" id="IPR047057">
    <property type="entry name" value="MerR_fam"/>
</dbReference>